<evidence type="ECO:0000313" key="3">
    <source>
        <dbReference type="Proteomes" id="UP000002640"/>
    </source>
</evidence>
<name>G4YI91_PHYSP</name>
<protein>
    <recommendedName>
        <fullName evidence="4">Transmembrane protein</fullName>
    </recommendedName>
</protein>
<dbReference type="GeneID" id="20643061"/>
<dbReference type="EMBL" id="JH159151">
    <property type="protein sequence ID" value="EGZ27474.1"/>
    <property type="molecule type" value="Genomic_DNA"/>
</dbReference>
<keyword evidence="1" id="KW-1133">Transmembrane helix</keyword>
<dbReference type="KEGG" id="psoj:PHYSODRAFT_308721"/>
<evidence type="ECO:0008006" key="4">
    <source>
        <dbReference type="Google" id="ProtNLM"/>
    </source>
</evidence>
<dbReference type="Proteomes" id="UP000002640">
    <property type="component" value="Unassembled WGS sequence"/>
</dbReference>
<organism evidence="2 3">
    <name type="scientific">Phytophthora sojae (strain P6497)</name>
    <name type="common">Soybean stem and root rot agent</name>
    <name type="synonym">Phytophthora megasperma f. sp. glycines</name>
    <dbReference type="NCBI Taxonomy" id="1094619"/>
    <lineage>
        <taxon>Eukaryota</taxon>
        <taxon>Sar</taxon>
        <taxon>Stramenopiles</taxon>
        <taxon>Oomycota</taxon>
        <taxon>Peronosporomycetes</taxon>
        <taxon>Peronosporales</taxon>
        <taxon>Peronosporaceae</taxon>
        <taxon>Phytophthora</taxon>
    </lineage>
</organism>
<feature type="transmembrane region" description="Helical" evidence="1">
    <location>
        <begin position="474"/>
        <end position="494"/>
    </location>
</feature>
<keyword evidence="1" id="KW-0472">Membrane</keyword>
<feature type="transmembrane region" description="Helical" evidence="1">
    <location>
        <begin position="506"/>
        <end position="524"/>
    </location>
</feature>
<proteinExistence type="predicted"/>
<feature type="transmembrane region" description="Helical" evidence="1">
    <location>
        <begin position="63"/>
        <end position="82"/>
    </location>
</feature>
<evidence type="ECO:0000256" key="1">
    <source>
        <dbReference type="SAM" id="Phobius"/>
    </source>
</evidence>
<feature type="transmembrane region" description="Helical" evidence="1">
    <location>
        <begin position="570"/>
        <end position="593"/>
    </location>
</feature>
<dbReference type="RefSeq" id="XP_009514749.1">
    <property type="nucleotide sequence ID" value="XM_009516454.1"/>
</dbReference>
<dbReference type="AlphaFoldDB" id="G4YI91"/>
<accession>G4YI91</accession>
<sequence length="739" mass="80901">MRATLRIYLLYYSDTLDFHISQHEDVADQGTPEKQLSLRTKDTETGSKRCVAAFSICGRLRQLALFSIAAMGLLPLVLQVILVPESVFGDGHGDRCEQPSYFAFENNHYQDLEPRKVACSDLQSVLFGGVTPTPTTDLLRAIPQTTFENIRSFVVNQTTGVSCTKLSVNCVCFGRVDDEGAVQVEALLSAQDSSAFGIDASWLQGTASHLRLRLQPTEFYVTDAMGELNPSRTPGAVLIISLVGPNLDPVLSSCYDATRKSRYAATESQSEYRRLVTVCSKQLLVAQTCAEFTLFGGERDTFGCAYSALGTSGAVADLSSDGAHRTYSFPAPWRMIQCSQSGECSSVLFTQLWLSEWTAQETASGEVLRQNFVNHKVNEVTVDSTVSFRLLISMQLLAKVLTAYLTSVRGWYRIRCAFVSPWAKQLNTTTSCTIAKVVRSSYNFILVAQMVLSMMQMRKQLTIDLLVGADTNQAVLRAFGCGTLVVVLAINIIFDRAGDLKIQEMEPSIAHVVGFLSSVIMFLVERTDSVAVSVRALLAKGMHSVSASDVTKYSGCPGSSVCAANASLSMYTLVLVIVILAAAFTGLTCHTMLQAAIRTGSKVRASTGTSYRVGVSTRVWASAVVNSFTRFLDDRSRNTALYDCSTELNVQAPGQMLLSTRAQLEACGFVLASTILFRYPDLPLFFIVRALPIQILNFFNLTVTTYELIHTSDTVNGIPVELVADQVIHTHWPKLKDAR</sequence>
<evidence type="ECO:0000313" key="2">
    <source>
        <dbReference type="EMBL" id="EGZ27474.1"/>
    </source>
</evidence>
<dbReference type="InParanoid" id="G4YI91"/>
<dbReference type="OMA" id="TQGNSQY"/>
<reference evidence="2 3" key="1">
    <citation type="journal article" date="2006" name="Science">
        <title>Phytophthora genome sequences uncover evolutionary origins and mechanisms of pathogenesis.</title>
        <authorList>
            <person name="Tyler B.M."/>
            <person name="Tripathy S."/>
            <person name="Zhang X."/>
            <person name="Dehal P."/>
            <person name="Jiang R.H."/>
            <person name="Aerts A."/>
            <person name="Arredondo F.D."/>
            <person name="Baxter L."/>
            <person name="Bensasson D."/>
            <person name="Beynon J.L."/>
            <person name="Chapman J."/>
            <person name="Damasceno C.M."/>
            <person name="Dorrance A.E."/>
            <person name="Dou D."/>
            <person name="Dickerman A.W."/>
            <person name="Dubchak I.L."/>
            <person name="Garbelotto M."/>
            <person name="Gijzen M."/>
            <person name="Gordon S.G."/>
            <person name="Govers F."/>
            <person name="Grunwald N.J."/>
            <person name="Huang W."/>
            <person name="Ivors K.L."/>
            <person name="Jones R.W."/>
            <person name="Kamoun S."/>
            <person name="Krampis K."/>
            <person name="Lamour K.H."/>
            <person name="Lee M.K."/>
            <person name="McDonald W.H."/>
            <person name="Medina M."/>
            <person name="Meijer H.J."/>
            <person name="Nordberg E.K."/>
            <person name="Maclean D.J."/>
            <person name="Ospina-Giraldo M.D."/>
            <person name="Morris P.F."/>
            <person name="Phuntumart V."/>
            <person name="Putnam N.H."/>
            <person name="Rash S."/>
            <person name="Rose J.K."/>
            <person name="Sakihama Y."/>
            <person name="Salamov A.A."/>
            <person name="Savidor A."/>
            <person name="Scheuring C.F."/>
            <person name="Smith B.M."/>
            <person name="Sobral B.W."/>
            <person name="Terry A."/>
            <person name="Torto-Alalibo T.A."/>
            <person name="Win J."/>
            <person name="Xu Z."/>
            <person name="Zhang H."/>
            <person name="Grigoriev I.V."/>
            <person name="Rokhsar D.S."/>
            <person name="Boore J.L."/>
        </authorList>
    </citation>
    <scope>NUCLEOTIDE SEQUENCE [LARGE SCALE GENOMIC DNA]</scope>
    <source>
        <strain evidence="2 3">P6497</strain>
    </source>
</reference>
<keyword evidence="1" id="KW-0812">Transmembrane</keyword>
<keyword evidence="3" id="KW-1185">Reference proteome</keyword>
<gene>
    <name evidence="2" type="ORF">PHYSODRAFT_308721</name>
</gene>